<gene>
    <name evidence="1" type="primary">CAMKV.2</name>
    <name evidence="1" type="ORF">GBF38_013391</name>
</gene>
<accession>A0ACB7EZT0</accession>
<evidence type="ECO:0000313" key="2">
    <source>
        <dbReference type="Proteomes" id="UP000805704"/>
    </source>
</evidence>
<keyword evidence="2" id="KW-1185">Reference proteome</keyword>
<protein>
    <submittedName>
        <fullName evidence="1">CaM kinase-like vesicle-associated protein</fullName>
    </submittedName>
</protein>
<reference evidence="1" key="1">
    <citation type="submission" date="2020-04" db="EMBL/GenBank/DDBJ databases">
        <title>A chromosome-scale assembly and high-density genetic map of the yellow drum (Nibea albiflora) genome.</title>
        <authorList>
            <person name="Xu D."/>
            <person name="Zhang W."/>
            <person name="Chen R."/>
            <person name="Tan P."/>
            <person name="Wang L."/>
            <person name="Song H."/>
            <person name="Tian L."/>
            <person name="Zhu Q."/>
            <person name="Wang B."/>
        </authorList>
    </citation>
    <scope>NUCLEOTIDE SEQUENCE</scope>
    <source>
        <strain evidence="1">ZJHYS-2018</strain>
    </source>
</reference>
<dbReference type="Proteomes" id="UP000805704">
    <property type="component" value="Chromosome 2"/>
</dbReference>
<feature type="non-terminal residue" evidence="1">
    <location>
        <position position="1"/>
    </location>
</feature>
<dbReference type="EMBL" id="CM024790">
    <property type="protein sequence ID" value="KAG8007733.1"/>
    <property type="molecule type" value="Genomic_DNA"/>
</dbReference>
<sequence length="1666" mass="188433">EEFCEIFRAKDRNTLKMYTCKKFHKKDGRKVRKAAKNEIMILKMVKHHNILQLVDAFETKKEYFLFLELATGREVFDWILDQGYYSERDTSNVMRQVLEAVAYLHSLKIIHRNLKLENLVYFNRLKHSKIVISDFQLAKLENGLIKDPCGTPEYLAPEVVGRQRYGRPVDCWAIGVIMYILLSGNPPFYDDADEDDDRDKNLFLKILSGDYEFDSPYWDDISDSAKNLVASLMEVEQDQRLTAQEAIAHEWISGNAASDKNIKDGVCAQIEKNFAKAKWKKAVRVTTLMKRLRASEQGDSGASTAGAAADPNTPGGAPAPLAGGGGSFAASIKAALSEKAPDTQTATISQPSAARQEEQPQASGDHHGDMFGGRDRSMPDFRGRDGMNMGPMGHMGPRPQDLPHMDMRRMDGPPMRGRDMDPRDMRGREPNRDFFRPGEEPDFGLRRHYEPNMRDKMMNSSGFPGPGRNSVDMGGRGMPSREPNNRFMDMRDREPFHYDMPQFNNPNMDGRRGGFHMDRMDRNDGFRDMRDRPPMGMSDSDRYDMDVHPRDRRMMDTDRRGGPPFNPRGGFDSDMDFRNRLAPSAEFRGRDRSPLRFGNSDVAPVDRARSDMPSDVAGPQRSEFMRAEDPLRDREYPESSGSPLMDYRSGEEMTLAEEWKNRRKDKNPFLNMGKGMGGVPEPNFPVGFSRDVNVREPPPFQERDRPSVDFPGKDVGFRHGDNFPPIGSKPPQDHPHPEISPLTGPLGRENENKHWLGERDPKHSQNKSNCDERPPYHQEKDQPPHEIQMPSDCFKGLKDIPHTQGPARGKMGPERDFQSSSTGETRDQDYRDIDYRTASGRAFDYKREELQPPEKLMKEPKPITPSKFSESGSQDQDYRNATVEDKVSNTISIIGIPKTATMEQILGAFAVPDGVPMQGMKIKNVVPGYSYDTAYVEFLNLEDAVHFMESNKGSLKVGTRTTSMKYIQPDECERSVQEPQLPRPDEPDEELKTNLNGSKPKGPMEQNQWQRSSDLTPEAWQQQVDQQLQQQETEQQAESWGNRNLPNHNSQQKQSVFKDSKTMIIKNVKPTTTVEAILKALDPFAYLDERNVRLVKAKPPGAKCFCFVDMDSHEQVTRLVELLTKPRPLYVDGVRVYAEVARPLKNQNFKKDFDKPNSSILGYPPEANMMGTHSDLLVPAHCLLLLNRNIKRFYLVLPFVSPGDLMTGSTNPALPPDPSMGQGVGYGEAPAMDPSFQAGLGSHMPTEAPGMTVGMDGSQTYIYGSEIPDMTNYLYDATSGFYYDPETTLYYDPNSRYFYNAQTQEYMYWDATSKTYIPVPGGNSAETQPGIMTVEDQAILSNPAADAPLEMKKSPMVPPLATEALAPVPVSAAISAPEPVPTSTATPEKKDDEEDSAKKDKEDKPRSLAAVKIMKDMERWAKIQNRQKESVRAASPVLKGGMDDDRRQSKSADAGFAIFERKISGADDLFKKPLAPPKKDEKSKRPMGSLGLLASDYAAGSDEEVEEDKEEAAKSSQGSQSEDKDNKLTDWKKMACLLCRRQFPNKDALIRHQQLSDLHKQNMEIHLKIKRSKKELEALENQEKELNARETSRSPEPKRRKHHHQQQQHHNSWAGSSREMNKVSDRPGLGAEPVQPRKKKEPVVWDHATYKQAVRKAMFARFKELE</sequence>
<proteinExistence type="predicted"/>
<name>A0ACB7EZT0_NIBAL</name>
<organism evidence="1 2">
    <name type="scientific">Nibea albiflora</name>
    <name type="common">Yellow drum</name>
    <name type="synonym">Corvina albiflora</name>
    <dbReference type="NCBI Taxonomy" id="240163"/>
    <lineage>
        <taxon>Eukaryota</taxon>
        <taxon>Metazoa</taxon>
        <taxon>Chordata</taxon>
        <taxon>Craniata</taxon>
        <taxon>Vertebrata</taxon>
        <taxon>Euteleostomi</taxon>
        <taxon>Actinopterygii</taxon>
        <taxon>Neopterygii</taxon>
        <taxon>Teleostei</taxon>
        <taxon>Neoteleostei</taxon>
        <taxon>Acanthomorphata</taxon>
        <taxon>Eupercaria</taxon>
        <taxon>Sciaenidae</taxon>
        <taxon>Nibea</taxon>
    </lineage>
</organism>
<comment type="caution">
    <text evidence="1">The sequence shown here is derived from an EMBL/GenBank/DDBJ whole genome shotgun (WGS) entry which is preliminary data.</text>
</comment>
<evidence type="ECO:0000313" key="1">
    <source>
        <dbReference type="EMBL" id="KAG8007733.1"/>
    </source>
</evidence>